<feature type="compositionally biased region" description="Low complexity" evidence="1">
    <location>
        <begin position="82"/>
        <end position="94"/>
    </location>
</feature>
<accession>A0A9W4U1S6</accession>
<evidence type="ECO:0000313" key="3">
    <source>
        <dbReference type="Proteomes" id="UP001152885"/>
    </source>
</evidence>
<feature type="compositionally biased region" description="Polar residues" evidence="1">
    <location>
        <begin position="35"/>
        <end position="44"/>
    </location>
</feature>
<comment type="caution">
    <text evidence="2">The sequence shown here is derived from an EMBL/GenBank/DDBJ whole genome shotgun (WGS) entry which is preliminary data.</text>
</comment>
<feature type="region of interest" description="Disordered" evidence="1">
    <location>
        <begin position="1"/>
        <end position="57"/>
    </location>
</feature>
<dbReference type="Proteomes" id="UP001152885">
    <property type="component" value="Unassembled WGS sequence"/>
</dbReference>
<sequence length="277" mass="32608">MPSQDSSRQNQGNQHPLHTFNQHQQQQQQLQQQQKTYMSTQLPPQDQYIPDRQHSSNNFNQASKIYTSSSSELLDNNQYPTQHQQQQSQYKIQSSFQEAQHQDANHVHYLLQEQRRNIPAASISLPFPSNIDINQYPDMTTLVNSNENIIVPLVENRFVDLKVCTICGKRITRDKQRHMRTHQSESRFSCKFPKTQCHHKSGKFNRPYDFKKHLLNRHFIFDDPKIKKLHNLSDKLDHLGTCSCGLRFIGRIWLEDHILTDDIYNQCSLIKQEAQNS</sequence>
<dbReference type="EMBL" id="CANTUO010000007">
    <property type="protein sequence ID" value="CAI5760602.1"/>
    <property type="molecule type" value="Genomic_DNA"/>
</dbReference>
<evidence type="ECO:0000313" key="2">
    <source>
        <dbReference type="EMBL" id="CAI5760602.1"/>
    </source>
</evidence>
<dbReference type="OrthoDB" id="4086633at2759"/>
<feature type="region of interest" description="Disordered" evidence="1">
    <location>
        <begin position="74"/>
        <end position="94"/>
    </location>
</feature>
<evidence type="ECO:0000256" key="1">
    <source>
        <dbReference type="SAM" id="MobiDB-lite"/>
    </source>
</evidence>
<feature type="compositionally biased region" description="Low complexity" evidence="1">
    <location>
        <begin position="22"/>
        <end position="34"/>
    </location>
</feature>
<proteinExistence type="predicted"/>
<organism evidence="2 3">
    <name type="scientific">Candida verbasci</name>
    <dbReference type="NCBI Taxonomy" id="1227364"/>
    <lineage>
        <taxon>Eukaryota</taxon>
        <taxon>Fungi</taxon>
        <taxon>Dikarya</taxon>
        <taxon>Ascomycota</taxon>
        <taxon>Saccharomycotina</taxon>
        <taxon>Pichiomycetes</taxon>
        <taxon>Debaryomycetaceae</taxon>
        <taxon>Candida/Lodderomyces clade</taxon>
        <taxon>Candida</taxon>
    </lineage>
</organism>
<gene>
    <name evidence="2" type="ORF">CANVERA_P5111</name>
</gene>
<reference evidence="2" key="1">
    <citation type="submission" date="2022-12" db="EMBL/GenBank/DDBJ databases">
        <authorList>
            <person name="Brejova B."/>
        </authorList>
    </citation>
    <scope>NUCLEOTIDE SEQUENCE</scope>
</reference>
<name>A0A9W4U1S6_9ASCO</name>
<dbReference type="AlphaFoldDB" id="A0A9W4U1S6"/>
<keyword evidence="3" id="KW-1185">Reference proteome</keyword>
<feature type="compositionally biased region" description="Polar residues" evidence="1">
    <location>
        <begin position="1"/>
        <end position="21"/>
    </location>
</feature>
<protein>
    <submittedName>
        <fullName evidence="2">Uncharacterized protein</fullName>
    </submittedName>
</protein>